<keyword evidence="4" id="KW-0479">Metal-binding</keyword>
<dbReference type="GO" id="GO:0005795">
    <property type="term" value="C:Golgi stack"/>
    <property type="evidence" value="ECO:0007669"/>
    <property type="project" value="TreeGrafter"/>
</dbReference>
<keyword evidence="2 4" id="KW-0547">Nucleotide-binding</keyword>
<dbReference type="Gene3D" id="3.40.50.300">
    <property type="entry name" value="P-loop containing nucleotide triphosphate hydrolases"/>
    <property type="match status" value="1"/>
</dbReference>
<proteinExistence type="inferred from homology"/>
<keyword evidence="4" id="KW-0931">ER-Golgi transport</keyword>
<comment type="caution">
    <text evidence="6">The sequence shown here is derived from an EMBL/GenBank/DDBJ whole genome shotgun (WGS) entry which is preliminary data.</text>
</comment>
<comment type="subcellular location">
    <subcellularLocation>
        <location evidence="4">Cytoplasm</location>
    </subcellularLocation>
</comment>
<evidence type="ECO:0000256" key="2">
    <source>
        <dbReference type="ARBA" id="ARBA00022741"/>
    </source>
</evidence>
<dbReference type="SUPFAM" id="SSF52540">
    <property type="entry name" value="P-loop containing nucleoside triphosphate hydrolases"/>
    <property type="match status" value="1"/>
</dbReference>
<dbReference type="GO" id="GO:0043001">
    <property type="term" value="P:Golgi to plasma membrane protein transport"/>
    <property type="evidence" value="ECO:0007669"/>
    <property type="project" value="TreeGrafter"/>
</dbReference>
<dbReference type="GO" id="GO:0005524">
    <property type="term" value="F:ATP binding"/>
    <property type="evidence" value="ECO:0007669"/>
    <property type="project" value="UniProtKB-UniRule"/>
</dbReference>
<evidence type="ECO:0000256" key="3">
    <source>
        <dbReference type="ARBA" id="ARBA00022840"/>
    </source>
</evidence>
<name>A0AAV0V5X8_9STRA</name>
<comment type="cofactor">
    <cofactor evidence="4">
        <name>Mg(2+)</name>
        <dbReference type="ChEBI" id="CHEBI:18420"/>
    </cofactor>
    <text evidence="4">Binds 1 Mg(2+) ion per subunit.</text>
</comment>
<dbReference type="EMBL" id="CANTFM010002005">
    <property type="protein sequence ID" value="CAI5743997.1"/>
    <property type="molecule type" value="Genomic_DNA"/>
</dbReference>
<evidence type="ECO:0000313" key="6">
    <source>
        <dbReference type="EMBL" id="CAI5743997.1"/>
    </source>
</evidence>
<organism evidence="6 7">
    <name type="scientific">Peronospora destructor</name>
    <dbReference type="NCBI Taxonomy" id="86335"/>
    <lineage>
        <taxon>Eukaryota</taxon>
        <taxon>Sar</taxon>
        <taxon>Stramenopiles</taxon>
        <taxon>Oomycota</taxon>
        <taxon>Peronosporomycetes</taxon>
        <taxon>Peronosporales</taxon>
        <taxon>Peronosporaceae</taxon>
        <taxon>Peronospora</taxon>
    </lineage>
</organism>
<accession>A0AAV0V5X8</accession>
<keyword evidence="4" id="KW-0378">Hydrolase</keyword>
<dbReference type="EC" id="3.6.4.6" evidence="4"/>
<evidence type="ECO:0000259" key="5">
    <source>
        <dbReference type="Pfam" id="PF00004"/>
    </source>
</evidence>
<dbReference type="Proteomes" id="UP001162029">
    <property type="component" value="Unassembled WGS sequence"/>
</dbReference>
<evidence type="ECO:0000256" key="4">
    <source>
        <dbReference type="RuleBase" id="RU367045"/>
    </source>
</evidence>
<comment type="function">
    <text evidence="4">Required for vesicle-mediated transport. Catalyzes the fusion of transport vesicles within the Golgi cisternae. Is also required for transport from the endoplasmic reticulum to the Golgi stack. Seems to function as a fusion protein required for the delivery of cargo proteins to all compartments of the Golgi stack independent of vesicle origin.</text>
</comment>
<keyword evidence="4" id="KW-0653">Protein transport</keyword>
<keyword evidence="4" id="KW-0813">Transport</keyword>
<dbReference type="InterPro" id="IPR039812">
    <property type="entry name" value="Vesicle-fus_ATPase"/>
</dbReference>
<dbReference type="InterPro" id="IPR027417">
    <property type="entry name" value="P-loop_NTPase"/>
</dbReference>
<feature type="domain" description="ATPase AAA-type core" evidence="5">
    <location>
        <begin position="162"/>
        <end position="245"/>
    </location>
</feature>
<dbReference type="PANTHER" id="PTHR23078">
    <property type="entry name" value="VESICULAR-FUSION PROTEIN NSF"/>
    <property type="match status" value="1"/>
</dbReference>
<keyword evidence="4" id="KW-0963">Cytoplasm</keyword>
<reference evidence="6" key="1">
    <citation type="submission" date="2022-12" db="EMBL/GenBank/DDBJ databases">
        <authorList>
            <person name="Webb A."/>
        </authorList>
    </citation>
    <scope>NUCLEOTIDE SEQUENCE</scope>
    <source>
        <strain evidence="6">Pd1</strain>
    </source>
</reference>
<evidence type="ECO:0000313" key="7">
    <source>
        <dbReference type="Proteomes" id="UP001162029"/>
    </source>
</evidence>
<dbReference type="InterPro" id="IPR003959">
    <property type="entry name" value="ATPase_AAA_core"/>
</dbReference>
<keyword evidence="3 4" id="KW-0067">ATP-binding</keyword>
<gene>
    <name evidence="6" type="ORF">PDE001_LOCUS9175</name>
</gene>
<keyword evidence="7" id="KW-1185">Reference proteome</keyword>
<dbReference type="Pfam" id="PF00004">
    <property type="entry name" value="AAA"/>
    <property type="match status" value="1"/>
</dbReference>
<protein>
    <recommendedName>
        <fullName evidence="4">Vesicle-fusing ATPase</fullName>
        <ecNumber evidence="4">3.6.4.6</ecNumber>
    </recommendedName>
</protein>
<dbReference type="PANTHER" id="PTHR23078:SF3">
    <property type="entry name" value="VESICLE-FUSING ATPASE"/>
    <property type="match status" value="1"/>
</dbReference>
<comment type="similarity">
    <text evidence="1 4">Belongs to the AAA ATPase family.</text>
</comment>
<comment type="catalytic activity">
    <reaction evidence="4">
        <text>ATP + H2O = ADP + phosphate + H(+)</text>
        <dbReference type="Rhea" id="RHEA:13065"/>
        <dbReference type="ChEBI" id="CHEBI:15377"/>
        <dbReference type="ChEBI" id="CHEBI:15378"/>
        <dbReference type="ChEBI" id="CHEBI:30616"/>
        <dbReference type="ChEBI" id="CHEBI:43474"/>
        <dbReference type="ChEBI" id="CHEBI:456216"/>
        <dbReference type="EC" id="3.6.4.6"/>
    </reaction>
</comment>
<dbReference type="GO" id="GO:0046872">
    <property type="term" value="F:metal ion binding"/>
    <property type="evidence" value="ECO:0007669"/>
    <property type="project" value="UniProtKB-UniRule"/>
</dbReference>
<evidence type="ECO:0000256" key="1">
    <source>
        <dbReference type="ARBA" id="ARBA00006914"/>
    </source>
</evidence>
<dbReference type="GO" id="GO:0035494">
    <property type="term" value="P:SNARE complex disassembly"/>
    <property type="evidence" value="ECO:0007669"/>
    <property type="project" value="InterPro"/>
</dbReference>
<sequence>MNEVCNIAVYSPSRSPKNVINTVIFEVHQVLTRVQGNNQSEVDCTLLKDVFEAEYMHQVFAVRQLLAVNTTASRCVSSASTWTRRMGTTEISTPTPALISKAIVSFTNAKDAPIRLTNQSSGSTRSMFKPVTKREIGGQNRESTTSSVKKARHLVYAWNAAFGPPGCVKTLIARKVSQAMPAKEPKVVVGPGILDRFVSESKRMIRELFSDARKDQEELGDERDVHIIIVDGIDAICKNRGLSSSGTLASTLQKQR</sequence>
<dbReference type="AlphaFoldDB" id="A0AAV0V5X8"/>
<keyword evidence="4" id="KW-0460">Magnesium</keyword>
<dbReference type="GO" id="GO:0006891">
    <property type="term" value="P:intra-Golgi vesicle-mediated transport"/>
    <property type="evidence" value="ECO:0007669"/>
    <property type="project" value="TreeGrafter"/>
</dbReference>
<dbReference type="GO" id="GO:0016887">
    <property type="term" value="F:ATP hydrolysis activity"/>
    <property type="evidence" value="ECO:0007669"/>
    <property type="project" value="InterPro"/>
</dbReference>